<comment type="caution">
    <text evidence="1">The sequence shown here is derived from an EMBL/GenBank/DDBJ whole genome shotgun (WGS) entry which is preliminary data.</text>
</comment>
<proteinExistence type="predicted"/>
<dbReference type="EMBL" id="BKAJ01000069">
    <property type="protein sequence ID" value="GEP56710.1"/>
    <property type="molecule type" value="Genomic_DNA"/>
</dbReference>
<dbReference type="RefSeq" id="WP_170303197.1">
    <property type="nucleotide sequence ID" value="NZ_BKAJ01000069.1"/>
</dbReference>
<dbReference type="Proteomes" id="UP000321058">
    <property type="component" value="Unassembled WGS sequence"/>
</dbReference>
<organism evidence="1 2">
    <name type="scientific">Reyranella soli</name>
    <dbReference type="NCBI Taxonomy" id="1230389"/>
    <lineage>
        <taxon>Bacteria</taxon>
        <taxon>Pseudomonadati</taxon>
        <taxon>Pseudomonadota</taxon>
        <taxon>Alphaproteobacteria</taxon>
        <taxon>Hyphomicrobiales</taxon>
        <taxon>Reyranellaceae</taxon>
        <taxon>Reyranella</taxon>
    </lineage>
</organism>
<dbReference type="AlphaFoldDB" id="A0A512NCN8"/>
<accession>A0A512NCN8</accession>
<evidence type="ECO:0000313" key="1">
    <source>
        <dbReference type="EMBL" id="GEP56710.1"/>
    </source>
</evidence>
<protein>
    <submittedName>
        <fullName evidence="1">Uncharacterized protein</fullName>
    </submittedName>
</protein>
<keyword evidence="2" id="KW-1185">Reference proteome</keyword>
<sequence>MSTSPYPSLLVAPTTPHALPCFRLSDGMQDLQSAFRRPLWDTECASILVECADRCTNAEIADLIAARTGMRFKPKTVSDRRAALGLGAPGRNDWTSPLRRLRPWQGG</sequence>
<name>A0A512NCN8_9HYPH</name>
<gene>
    <name evidence="1" type="ORF">RSO01_38760</name>
</gene>
<reference evidence="1 2" key="1">
    <citation type="submission" date="2019-07" db="EMBL/GenBank/DDBJ databases">
        <title>Whole genome shotgun sequence of Reyranella soli NBRC 108950.</title>
        <authorList>
            <person name="Hosoyama A."/>
            <person name="Uohara A."/>
            <person name="Ohji S."/>
            <person name="Ichikawa N."/>
        </authorList>
    </citation>
    <scope>NUCLEOTIDE SEQUENCE [LARGE SCALE GENOMIC DNA]</scope>
    <source>
        <strain evidence="1 2">NBRC 108950</strain>
    </source>
</reference>
<evidence type="ECO:0000313" key="2">
    <source>
        <dbReference type="Proteomes" id="UP000321058"/>
    </source>
</evidence>